<evidence type="ECO:0008006" key="4">
    <source>
        <dbReference type="Google" id="ProtNLM"/>
    </source>
</evidence>
<organism evidence="2 3">
    <name type="scientific">Solimonas fluminis</name>
    <dbReference type="NCBI Taxonomy" id="2086571"/>
    <lineage>
        <taxon>Bacteria</taxon>
        <taxon>Pseudomonadati</taxon>
        <taxon>Pseudomonadota</taxon>
        <taxon>Gammaproteobacteria</taxon>
        <taxon>Nevskiales</taxon>
        <taxon>Nevskiaceae</taxon>
        <taxon>Solimonas</taxon>
    </lineage>
</organism>
<comment type="caution">
    <text evidence="2">The sequence shown here is derived from an EMBL/GenBank/DDBJ whole genome shotgun (WGS) entry which is preliminary data.</text>
</comment>
<evidence type="ECO:0000313" key="3">
    <source>
        <dbReference type="Proteomes" id="UP000238220"/>
    </source>
</evidence>
<reference evidence="2 3" key="1">
    <citation type="submission" date="2018-02" db="EMBL/GenBank/DDBJ databases">
        <title>Genome sequencing of Solimonas sp. HR-BB.</title>
        <authorList>
            <person name="Lee Y."/>
            <person name="Jeon C.O."/>
        </authorList>
    </citation>
    <scope>NUCLEOTIDE SEQUENCE [LARGE SCALE GENOMIC DNA]</scope>
    <source>
        <strain evidence="2 3">HR-BB</strain>
    </source>
</reference>
<protein>
    <recommendedName>
        <fullName evidence="4">Class I SAM-dependent methyltransferase</fullName>
    </recommendedName>
</protein>
<evidence type="ECO:0000256" key="1">
    <source>
        <dbReference type="SAM" id="MobiDB-lite"/>
    </source>
</evidence>
<dbReference type="Pfam" id="PF13578">
    <property type="entry name" value="Methyltransf_24"/>
    <property type="match status" value="1"/>
</dbReference>
<name>A0A2S5TKE8_9GAMM</name>
<dbReference type="OrthoDB" id="7068720at2"/>
<evidence type="ECO:0000313" key="2">
    <source>
        <dbReference type="EMBL" id="PPE75469.1"/>
    </source>
</evidence>
<dbReference type="AlphaFoldDB" id="A0A2S5TKE8"/>
<gene>
    <name evidence="2" type="ORF">C3942_00825</name>
</gene>
<dbReference type="EMBL" id="PSNW01000001">
    <property type="protein sequence ID" value="PPE75469.1"/>
    <property type="molecule type" value="Genomic_DNA"/>
</dbReference>
<dbReference type="Proteomes" id="UP000238220">
    <property type="component" value="Unassembled WGS sequence"/>
</dbReference>
<feature type="region of interest" description="Disordered" evidence="1">
    <location>
        <begin position="1"/>
        <end position="23"/>
    </location>
</feature>
<dbReference type="InterPro" id="IPR029063">
    <property type="entry name" value="SAM-dependent_MTases_sf"/>
</dbReference>
<dbReference type="Gene3D" id="3.40.50.150">
    <property type="entry name" value="Vaccinia Virus protein VP39"/>
    <property type="match status" value="1"/>
</dbReference>
<accession>A0A2S5TKE8</accession>
<sequence length="217" mass="23806">MPATSASTCPPPSPPCRASPMKLSTVSRSRLNLRPLDWTGLERRFMNESELETLVALVASVKPKGVLEFGVNTGRTSKAILRHVPGIQCYQGIDVLPGYVTERLVQRKEVPEDPGHLARGDSRFHLVLSAQGSLDLTAADLQRCDAAFIDGDHGRRAVEHDSRLARQLVRPGGIIIWHDYHDLGNVDVREVLHEQAAAGANIQHVKGTWLAFERVAG</sequence>
<proteinExistence type="predicted"/>
<dbReference type="SUPFAM" id="SSF53335">
    <property type="entry name" value="S-adenosyl-L-methionine-dependent methyltransferases"/>
    <property type="match status" value="1"/>
</dbReference>
<keyword evidence="3" id="KW-1185">Reference proteome</keyword>